<dbReference type="Proteomes" id="UP000092445">
    <property type="component" value="Unassembled WGS sequence"/>
</dbReference>
<proteinExistence type="predicted"/>
<feature type="region of interest" description="Disordered" evidence="1">
    <location>
        <begin position="89"/>
        <end position="111"/>
    </location>
</feature>
<reference evidence="2" key="2">
    <citation type="submission" date="2020-05" db="UniProtKB">
        <authorList>
            <consortium name="EnsemblMetazoa"/>
        </authorList>
    </citation>
    <scope>IDENTIFICATION</scope>
    <source>
        <strain evidence="2">IAEA</strain>
    </source>
</reference>
<evidence type="ECO:0000313" key="2">
    <source>
        <dbReference type="EnsemblMetazoa" id="GPAI026969-PA"/>
    </source>
</evidence>
<name>A0A1A9ZW72_GLOPL</name>
<protein>
    <submittedName>
        <fullName evidence="2">Uncharacterized protein</fullName>
    </submittedName>
</protein>
<sequence>MAVFRISDMFRSYWMCWCHAKLSPLRNYTNRNGWNNDNKNYKMSMRIIPKLQENILCPMSPMWLRKSDVSFFGKQNLVSSMRLPTLQKKKTNTYKPIDDKDGQRKDSELTG</sequence>
<evidence type="ECO:0000313" key="3">
    <source>
        <dbReference type="Proteomes" id="UP000092445"/>
    </source>
</evidence>
<accession>A0A1A9ZW72</accession>
<dbReference type="VEuPathDB" id="VectorBase:GPAI026969"/>
<evidence type="ECO:0000256" key="1">
    <source>
        <dbReference type="SAM" id="MobiDB-lite"/>
    </source>
</evidence>
<feature type="compositionally biased region" description="Basic and acidic residues" evidence="1">
    <location>
        <begin position="96"/>
        <end position="111"/>
    </location>
</feature>
<dbReference type="AlphaFoldDB" id="A0A1A9ZW72"/>
<reference evidence="3" key="1">
    <citation type="submission" date="2014-03" db="EMBL/GenBank/DDBJ databases">
        <authorList>
            <person name="Aksoy S."/>
            <person name="Warren W."/>
            <person name="Wilson R.K."/>
        </authorList>
    </citation>
    <scope>NUCLEOTIDE SEQUENCE [LARGE SCALE GENOMIC DNA]</scope>
    <source>
        <strain evidence="3">IAEA</strain>
    </source>
</reference>
<keyword evidence="3" id="KW-1185">Reference proteome</keyword>
<organism evidence="2 3">
    <name type="scientific">Glossina pallidipes</name>
    <name type="common">Tsetse fly</name>
    <dbReference type="NCBI Taxonomy" id="7398"/>
    <lineage>
        <taxon>Eukaryota</taxon>
        <taxon>Metazoa</taxon>
        <taxon>Ecdysozoa</taxon>
        <taxon>Arthropoda</taxon>
        <taxon>Hexapoda</taxon>
        <taxon>Insecta</taxon>
        <taxon>Pterygota</taxon>
        <taxon>Neoptera</taxon>
        <taxon>Endopterygota</taxon>
        <taxon>Diptera</taxon>
        <taxon>Brachycera</taxon>
        <taxon>Muscomorpha</taxon>
        <taxon>Hippoboscoidea</taxon>
        <taxon>Glossinidae</taxon>
        <taxon>Glossina</taxon>
    </lineage>
</organism>
<dbReference type="EnsemblMetazoa" id="GPAI026969-RA">
    <property type="protein sequence ID" value="GPAI026969-PA"/>
    <property type="gene ID" value="GPAI026969"/>
</dbReference>